<comment type="caution">
    <text evidence="5">The sequence shown here is derived from an EMBL/GenBank/DDBJ whole genome shotgun (WGS) entry which is preliminary data.</text>
</comment>
<evidence type="ECO:0000259" key="4">
    <source>
        <dbReference type="Pfam" id="PF01494"/>
    </source>
</evidence>
<evidence type="ECO:0000256" key="3">
    <source>
        <dbReference type="ARBA" id="ARBA00023002"/>
    </source>
</evidence>
<dbReference type="GO" id="GO:0004497">
    <property type="term" value="F:monooxygenase activity"/>
    <property type="evidence" value="ECO:0007669"/>
    <property type="project" value="UniProtKB-KW"/>
</dbReference>
<dbReference type="EMBL" id="NEXV01000422">
    <property type="protein sequence ID" value="PIG83891.1"/>
    <property type="molecule type" value="Genomic_DNA"/>
</dbReference>
<keyword evidence="1" id="KW-0285">Flavoprotein</keyword>
<dbReference type="STRING" id="656916.A0A2G7FVM2"/>
<dbReference type="SUPFAM" id="SSF51905">
    <property type="entry name" value="FAD/NAD(P)-binding domain"/>
    <property type="match status" value="1"/>
</dbReference>
<dbReference type="InterPro" id="IPR036188">
    <property type="entry name" value="FAD/NAD-bd_sf"/>
</dbReference>
<protein>
    <submittedName>
        <fullName evidence="5">Monooxygenase</fullName>
    </submittedName>
</protein>
<dbReference type="GO" id="GO:0071949">
    <property type="term" value="F:FAD binding"/>
    <property type="evidence" value="ECO:0007669"/>
    <property type="project" value="InterPro"/>
</dbReference>
<dbReference type="GO" id="GO:0044550">
    <property type="term" value="P:secondary metabolite biosynthetic process"/>
    <property type="evidence" value="ECO:0007669"/>
    <property type="project" value="TreeGrafter"/>
</dbReference>
<evidence type="ECO:0000256" key="2">
    <source>
        <dbReference type="ARBA" id="ARBA00022827"/>
    </source>
</evidence>
<dbReference type="Gene3D" id="3.50.50.60">
    <property type="entry name" value="FAD/NAD(P)-binding domain"/>
    <property type="match status" value="1"/>
</dbReference>
<dbReference type="InterPro" id="IPR051104">
    <property type="entry name" value="FAD_monoxygenase"/>
</dbReference>
<sequence>MPVAMWMDDVLSMQSMNLILLPPLSVPARLSHASLRYSPTANPTGGKAPNVAIVGGGLIGVMLGLGLSHRNIPFTIYERASDWHEIGAGVALTSVAQSSMQRLHPEVLPALHRVAKANHFGFWDGFTPSTKEAAQASEALHFLLDVPGTDYWCCMRSQFLRELVALLPKGSTRFNKELESYVDDPSRPQVLLRFTDGTTAEADTLLGADGIHSRTRQLLLGDDDPAAHASFTHQVGYRTVLPISESIEAMGEAKGGSDFCIHTGPNAYVPSYPMLDGTEKVLNLTTVIYTPEPWSHGEKMVAPATHDEVSKVFQDWSPPIRDLIAKFPEKLMKWGIFDMADHPAPTYASGRVAILGDAAHASTPFLGAGGAMGIEDALAMASAMQVVRDASTSAATIPAALQAFSAVRLERSQWLVQSSREMGAIFQCRDPSAGSDGNRWRVEAEQRTNKIWEFDVDGMVEQIRLEFEQRTAKAA</sequence>
<dbReference type="Pfam" id="PF01494">
    <property type="entry name" value="FAD_binding_3"/>
    <property type="match status" value="1"/>
</dbReference>
<dbReference type="AlphaFoldDB" id="A0A2G7FVM2"/>
<accession>A0A2G7FVM2</accession>
<dbReference type="Proteomes" id="UP000231358">
    <property type="component" value="Unassembled WGS sequence"/>
</dbReference>
<organism evidence="5 6">
    <name type="scientific">Aspergillus arachidicola</name>
    <dbReference type="NCBI Taxonomy" id="656916"/>
    <lineage>
        <taxon>Eukaryota</taxon>
        <taxon>Fungi</taxon>
        <taxon>Dikarya</taxon>
        <taxon>Ascomycota</taxon>
        <taxon>Pezizomycotina</taxon>
        <taxon>Eurotiomycetes</taxon>
        <taxon>Eurotiomycetidae</taxon>
        <taxon>Eurotiales</taxon>
        <taxon>Aspergillaceae</taxon>
        <taxon>Aspergillus</taxon>
        <taxon>Aspergillus subgen. Circumdati</taxon>
    </lineage>
</organism>
<keyword evidence="6" id="KW-1185">Reference proteome</keyword>
<keyword evidence="3" id="KW-0560">Oxidoreductase</keyword>
<gene>
    <name evidence="5" type="ORF">AARAC_001798</name>
</gene>
<dbReference type="PRINTS" id="PR00420">
    <property type="entry name" value="RNGMNOXGNASE"/>
</dbReference>
<keyword evidence="5" id="KW-0503">Monooxygenase</keyword>
<name>A0A2G7FVM2_9EURO</name>
<reference evidence="5 6" key="1">
    <citation type="submission" date="2017-05" db="EMBL/GenBank/DDBJ databases">
        <title>Genome sequence for an aflatoxigenic pathogen of Argentinian peanut, Aspergillus arachidicola.</title>
        <authorList>
            <person name="Moore G."/>
            <person name="Beltz S.B."/>
            <person name="Mack B.M."/>
        </authorList>
    </citation>
    <scope>NUCLEOTIDE SEQUENCE [LARGE SCALE GENOMIC DNA]</scope>
    <source>
        <strain evidence="5 6">CBS 117610</strain>
    </source>
</reference>
<evidence type="ECO:0000313" key="6">
    <source>
        <dbReference type="Proteomes" id="UP000231358"/>
    </source>
</evidence>
<dbReference type="InterPro" id="IPR002938">
    <property type="entry name" value="FAD-bd"/>
</dbReference>
<keyword evidence="2" id="KW-0274">FAD</keyword>
<dbReference type="PANTHER" id="PTHR46720:SF3">
    <property type="entry name" value="FAD-BINDING DOMAIN-CONTAINING PROTEIN-RELATED"/>
    <property type="match status" value="1"/>
</dbReference>
<evidence type="ECO:0000313" key="5">
    <source>
        <dbReference type="EMBL" id="PIG83891.1"/>
    </source>
</evidence>
<feature type="domain" description="FAD-binding" evidence="4">
    <location>
        <begin position="50"/>
        <end position="389"/>
    </location>
</feature>
<dbReference type="PANTHER" id="PTHR46720">
    <property type="entry name" value="HYDROXYLASE, PUTATIVE (AFU_ORTHOLOGUE AFUA_3G01460)-RELATED"/>
    <property type="match status" value="1"/>
</dbReference>
<proteinExistence type="predicted"/>
<evidence type="ECO:0000256" key="1">
    <source>
        <dbReference type="ARBA" id="ARBA00022630"/>
    </source>
</evidence>